<name>A0A7S3VMG4_DUNTE</name>
<keyword evidence="3" id="KW-0520">NAD</keyword>
<feature type="coiled-coil region" evidence="5">
    <location>
        <begin position="74"/>
        <end position="137"/>
    </location>
</feature>
<dbReference type="InterPro" id="IPR016161">
    <property type="entry name" value="Ald_DH/histidinol_DH"/>
</dbReference>
<sequence>MACESAKRAALYIDGKLCVPALGADSEVINPSTEEVIGHIALGSEEDADLAFEAAAGALKGWKCMPGIERGRYLRSLGGKVQEKKAELSRLEAQDCGKVLDEAEQDMDDAVTCLLFYADLAEQLDKQQNEAVDVESTDFRVEVRKEPFGVVALLTPWNYPLLIALWKIAPALAAGNTIVHKPSENASLTCMVFAAMCIEVGLPPGVLNIITGKGNLGAAISKNPGYAKISFTGSTTVGRSIAMAAAANLIPCTLELGGKGAIIVFDDADINQAVEWVMYGAFWVNGQCCSATSRLLVHSTIAPAFLEKLVQRTKAIKVDDALAPAARLGPQVTSGQMEKVRAYIQSGIDEGAKILTGGSSRPAHLGRGYFVQPTVFVDVKAHHRIWREEIFGPVLSVMQFTNEQEAITLANDSEYGLAGAVISKDSERCRHVVENLDCGITWINCSQPCFIMAPWGGLKKSGYGRELGVWGLQNYLQEKQVCKYQSAQVWDWYKPDLAPQ</sequence>
<dbReference type="Pfam" id="PF00171">
    <property type="entry name" value="Aldedh"/>
    <property type="match status" value="1"/>
</dbReference>
<evidence type="ECO:0000313" key="7">
    <source>
        <dbReference type="EMBL" id="CAE0495011.1"/>
    </source>
</evidence>
<accession>A0A7S3VMG4</accession>
<dbReference type="InterPro" id="IPR016163">
    <property type="entry name" value="Ald_DH_C"/>
</dbReference>
<feature type="domain" description="Aldehyde dehydrogenase" evidence="6">
    <location>
        <begin position="26"/>
        <end position="481"/>
    </location>
</feature>
<proteinExistence type="inferred from homology"/>
<dbReference type="Gene3D" id="3.40.309.10">
    <property type="entry name" value="Aldehyde Dehydrogenase, Chain A, domain 2"/>
    <property type="match status" value="1"/>
</dbReference>
<dbReference type="InterPro" id="IPR016162">
    <property type="entry name" value="Ald_DH_N"/>
</dbReference>
<comment type="pathway">
    <text evidence="4">Amine and polyamine biosynthesis; betaine biosynthesis via choline pathway; betaine from betaine aldehyde: step 1/1.</text>
</comment>
<evidence type="ECO:0000256" key="3">
    <source>
        <dbReference type="ARBA" id="ARBA00023027"/>
    </source>
</evidence>
<evidence type="ECO:0000259" key="6">
    <source>
        <dbReference type="Pfam" id="PF00171"/>
    </source>
</evidence>
<evidence type="ECO:0000256" key="2">
    <source>
        <dbReference type="ARBA" id="ARBA00023002"/>
    </source>
</evidence>
<organism evidence="7">
    <name type="scientific">Dunaliella tertiolecta</name>
    <name type="common">Green alga</name>
    <dbReference type="NCBI Taxonomy" id="3047"/>
    <lineage>
        <taxon>Eukaryota</taxon>
        <taxon>Viridiplantae</taxon>
        <taxon>Chlorophyta</taxon>
        <taxon>core chlorophytes</taxon>
        <taxon>Chlorophyceae</taxon>
        <taxon>CS clade</taxon>
        <taxon>Chlamydomonadales</taxon>
        <taxon>Dunaliellaceae</taxon>
        <taxon>Dunaliella</taxon>
    </lineage>
</organism>
<dbReference type="Gene3D" id="3.40.605.10">
    <property type="entry name" value="Aldehyde Dehydrogenase, Chain A, domain 1"/>
    <property type="match status" value="1"/>
</dbReference>
<reference evidence="7" key="1">
    <citation type="submission" date="2021-01" db="EMBL/GenBank/DDBJ databases">
        <authorList>
            <person name="Corre E."/>
            <person name="Pelletier E."/>
            <person name="Niang G."/>
            <person name="Scheremetjew M."/>
            <person name="Finn R."/>
            <person name="Kale V."/>
            <person name="Holt S."/>
            <person name="Cochrane G."/>
            <person name="Meng A."/>
            <person name="Brown T."/>
            <person name="Cohen L."/>
        </authorList>
    </citation>
    <scope>NUCLEOTIDE SEQUENCE</scope>
    <source>
        <strain evidence="7">CCMP1320</strain>
    </source>
</reference>
<dbReference type="PANTHER" id="PTHR43860">
    <property type="entry name" value="BETAINE ALDEHYDE DEHYDROGENASE"/>
    <property type="match status" value="1"/>
</dbReference>
<protein>
    <recommendedName>
        <fullName evidence="6">Aldehyde dehydrogenase domain-containing protein</fullName>
    </recommendedName>
</protein>
<dbReference type="SUPFAM" id="SSF53720">
    <property type="entry name" value="ALDH-like"/>
    <property type="match status" value="1"/>
</dbReference>
<dbReference type="FunFam" id="3.40.605.10:FF:000007">
    <property type="entry name" value="NAD/NADP-dependent betaine aldehyde dehydrogenase"/>
    <property type="match status" value="1"/>
</dbReference>
<dbReference type="PANTHER" id="PTHR43860:SF2">
    <property type="entry name" value="BETAINE ALDEHYDE DEHYDROGENASE-RELATED"/>
    <property type="match status" value="1"/>
</dbReference>
<dbReference type="GO" id="GO:0004029">
    <property type="term" value="F:aldehyde dehydrogenase (NAD+) activity"/>
    <property type="evidence" value="ECO:0007669"/>
    <property type="project" value="UniProtKB-ARBA"/>
</dbReference>
<evidence type="ECO:0000256" key="1">
    <source>
        <dbReference type="ARBA" id="ARBA00009986"/>
    </source>
</evidence>
<comment type="similarity">
    <text evidence="1">Belongs to the aldehyde dehydrogenase family.</text>
</comment>
<evidence type="ECO:0000256" key="5">
    <source>
        <dbReference type="SAM" id="Coils"/>
    </source>
</evidence>
<dbReference type="FunFam" id="3.40.309.10:FF:000012">
    <property type="entry name" value="Betaine aldehyde dehydrogenase"/>
    <property type="match status" value="1"/>
</dbReference>
<dbReference type="InterPro" id="IPR015590">
    <property type="entry name" value="Aldehyde_DH_dom"/>
</dbReference>
<dbReference type="EMBL" id="HBIP01017132">
    <property type="protein sequence ID" value="CAE0495011.1"/>
    <property type="molecule type" value="Transcribed_RNA"/>
</dbReference>
<dbReference type="AlphaFoldDB" id="A0A7S3VMG4"/>
<keyword evidence="2" id="KW-0560">Oxidoreductase</keyword>
<keyword evidence="5" id="KW-0175">Coiled coil</keyword>
<gene>
    <name evidence="7" type="ORF">DTER00134_LOCUS10084</name>
</gene>
<evidence type="ECO:0000256" key="4">
    <source>
        <dbReference type="ARBA" id="ARBA00037921"/>
    </source>
</evidence>